<dbReference type="Pfam" id="PF25289">
    <property type="entry name" value="DUF7877"/>
    <property type="match status" value="1"/>
</dbReference>
<feature type="coiled-coil region" evidence="1">
    <location>
        <begin position="140"/>
        <end position="167"/>
    </location>
</feature>
<feature type="compositionally biased region" description="Polar residues" evidence="2">
    <location>
        <begin position="36"/>
        <end position="46"/>
    </location>
</feature>
<dbReference type="GeneID" id="25317026"/>
<feature type="domain" description="DUF7877" evidence="4">
    <location>
        <begin position="51"/>
        <end position="164"/>
    </location>
</feature>
<accession>A0A0F4YUK6</accession>
<feature type="region of interest" description="Disordered" evidence="2">
    <location>
        <begin position="590"/>
        <end position="846"/>
    </location>
</feature>
<proteinExistence type="predicted"/>
<dbReference type="STRING" id="1408163.A0A0F4YUK6"/>
<evidence type="ECO:0000259" key="4">
    <source>
        <dbReference type="Pfam" id="PF25289"/>
    </source>
</evidence>
<feature type="compositionally biased region" description="Polar residues" evidence="2">
    <location>
        <begin position="344"/>
        <end position="367"/>
    </location>
</feature>
<gene>
    <name evidence="5" type="ORF">T310_4679</name>
</gene>
<keyword evidence="1" id="KW-0175">Coiled coil</keyword>
<dbReference type="Proteomes" id="UP000053958">
    <property type="component" value="Unassembled WGS sequence"/>
</dbReference>
<evidence type="ECO:0000259" key="3">
    <source>
        <dbReference type="Pfam" id="PF25009"/>
    </source>
</evidence>
<feature type="compositionally biased region" description="Polar residues" evidence="2">
    <location>
        <begin position="770"/>
        <end position="792"/>
    </location>
</feature>
<sequence length="846" mass="92214">MPVTNGDLHPPAADSSALSTPGKRKRVSSPEDKSAQDNVPSTSPEQAKQELDQTLRYLLQILASDDEDIHLFKCSLVPSSPAKPRSKRAKLSGDNDKTASIEARVAAGRYNSLQEFLDDVERASTAVIGKQQSQTVHPDAKDAEDSISNLKNRIMALKKRLNSLLIQVSYKSSAVKTEPSDEGADSSVLRPNTGTGREDKRVLTIFGNPSNPKQLFSSLQHPIKVPLGSDKQHQVEIQPPLPEDKLPNGITAIKAAPYNLSMDEKQTKTFGEVFAPRPTLPQLEPPRRTRSWARNPSAMWIDHFDAVTDLKAVLGEKNNYCFASLPSVSWLHYGGATSSPSYWSRKQKQLENSGKDQSQQQETYSTTNDDDPALLQGAYSSFAPSIDSSSSIVQADAKNLVWWAKRGARRFKTLLALHYGAGEQDQEPPLPELDEATLEEAVNSFNPEEVPEEVSPKAAESAESEASETESKEVDEILREVSELMETLNSYRQIRNFDTTHASALHPDLKDTSPDASTPSPAERALYETLKSSLAAIIANLPPYAVAKLNGEQLADLNISQKILVENPVYNGTMEEDDYTIMQKRIAASTPANHAATPARGYQGSPAYNQRMYPHARPQQPAAGYQGYYGGRHPPPSTPYTPGTAPQTHAPRPQASPSQRPSHLPGYSQPGGQYMQRPNGYSPYPGQQGAPPPQGSPQPYAQRPGQPGYQQSPQYAAGRSASPQKQPGYATPQPRTPYMNPGTNNPPRYYPPQQQPQQPAHYGNYPPAQTPSSSTPYTNSAAAANYPRSATEQAALKGQQHQQQSATPNPPASQPQAQPQQNNEQSASQDRSASPGNKQSSTPVST</sequence>
<name>A0A0F4YUK6_RASE3</name>
<dbReference type="EMBL" id="LASV01000191">
    <property type="protein sequence ID" value="KKA21303.1"/>
    <property type="molecule type" value="Genomic_DNA"/>
</dbReference>
<feature type="compositionally biased region" description="Low complexity" evidence="2">
    <location>
        <begin position="650"/>
        <end position="662"/>
    </location>
</feature>
<protein>
    <submittedName>
        <fullName evidence="5">Uncharacterized protein</fullName>
    </submittedName>
</protein>
<evidence type="ECO:0000313" key="5">
    <source>
        <dbReference type="EMBL" id="KKA21303.1"/>
    </source>
</evidence>
<reference evidence="5 6" key="1">
    <citation type="submission" date="2015-04" db="EMBL/GenBank/DDBJ databases">
        <authorList>
            <person name="Heijne W.H."/>
            <person name="Fedorova N.D."/>
            <person name="Nierman W.C."/>
            <person name="Vollebregt A.W."/>
            <person name="Zhao Z."/>
            <person name="Wu L."/>
            <person name="Kumar M."/>
            <person name="Stam H."/>
            <person name="van den Berg M.A."/>
            <person name="Pel H.J."/>
        </authorList>
    </citation>
    <scope>NUCLEOTIDE SEQUENCE [LARGE SCALE GENOMIC DNA]</scope>
    <source>
        <strain evidence="5 6">CBS 393.64</strain>
    </source>
</reference>
<feature type="compositionally biased region" description="Polar residues" evidence="2">
    <location>
        <begin position="830"/>
        <end position="846"/>
    </location>
</feature>
<feature type="region of interest" description="Disordered" evidence="2">
    <location>
        <begin position="445"/>
        <end position="475"/>
    </location>
</feature>
<feature type="compositionally biased region" description="Low complexity" evidence="2">
    <location>
        <begin position="697"/>
        <end position="715"/>
    </location>
</feature>
<feature type="compositionally biased region" description="Low complexity" evidence="2">
    <location>
        <begin position="814"/>
        <end position="829"/>
    </location>
</feature>
<evidence type="ECO:0000313" key="6">
    <source>
        <dbReference type="Proteomes" id="UP000053958"/>
    </source>
</evidence>
<feature type="region of interest" description="Disordered" evidence="2">
    <location>
        <begin position="175"/>
        <end position="196"/>
    </location>
</feature>
<comment type="caution">
    <text evidence="5">The sequence shown here is derived from an EMBL/GenBank/DDBJ whole genome shotgun (WGS) entry which is preliminary data.</text>
</comment>
<feature type="region of interest" description="Disordered" evidence="2">
    <location>
        <begin position="344"/>
        <end position="372"/>
    </location>
</feature>
<dbReference type="OrthoDB" id="5354458at2759"/>
<feature type="domain" description="DUF7785" evidence="3">
    <location>
        <begin position="472"/>
        <end position="565"/>
    </location>
</feature>
<keyword evidence="6" id="KW-1185">Reference proteome</keyword>
<evidence type="ECO:0000256" key="2">
    <source>
        <dbReference type="SAM" id="MobiDB-lite"/>
    </source>
</evidence>
<dbReference type="AlphaFoldDB" id="A0A0F4YUK6"/>
<feature type="region of interest" description="Disordered" evidence="2">
    <location>
        <begin position="1"/>
        <end position="50"/>
    </location>
</feature>
<dbReference type="InterPro" id="IPR056687">
    <property type="entry name" value="DUF7785"/>
</dbReference>
<organism evidence="5 6">
    <name type="scientific">Rasamsonia emersonii (strain ATCC 16479 / CBS 393.64 / IMI 116815)</name>
    <dbReference type="NCBI Taxonomy" id="1408163"/>
    <lineage>
        <taxon>Eukaryota</taxon>
        <taxon>Fungi</taxon>
        <taxon>Dikarya</taxon>
        <taxon>Ascomycota</taxon>
        <taxon>Pezizomycotina</taxon>
        <taxon>Eurotiomycetes</taxon>
        <taxon>Eurotiomycetidae</taxon>
        <taxon>Eurotiales</taxon>
        <taxon>Trichocomaceae</taxon>
        <taxon>Rasamsonia</taxon>
    </lineage>
</organism>
<dbReference type="Pfam" id="PF25009">
    <property type="entry name" value="DUF7785"/>
    <property type="match status" value="1"/>
</dbReference>
<evidence type="ECO:0000256" key="1">
    <source>
        <dbReference type="SAM" id="Coils"/>
    </source>
</evidence>
<dbReference type="InterPro" id="IPR057199">
    <property type="entry name" value="DUF7877"/>
</dbReference>
<feature type="compositionally biased region" description="Low complexity" evidence="2">
    <location>
        <begin position="680"/>
        <end position="689"/>
    </location>
</feature>
<dbReference type="RefSeq" id="XP_013327915.1">
    <property type="nucleotide sequence ID" value="XM_013472461.1"/>
</dbReference>